<accession>A0ABU9BKK7</accession>
<gene>
    <name evidence="2" type="ORF">AACH06_06600</name>
</gene>
<feature type="transmembrane region" description="Helical" evidence="1">
    <location>
        <begin position="222"/>
        <end position="243"/>
    </location>
</feature>
<reference evidence="2 3" key="1">
    <citation type="submission" date="2024-04" db="EMBL/GenBank/DDBJ databases">
        <title>Novel species of the genus Ideonella isolated from streams.</title>
        <authorList>
            <person name="Lu H."/>
        </authorList>
    </citation>
    <scope>NUCLEOTIDE SEQUENCE [LARGE SCALE GENOMIC DNA]</scope>
    <source>
        <strain evidence="2 3">DXS29W</strain>
    </source>
</reference>
<keyword evidence="1" id="KW-0472">Membrane</keyword>
<evidence type="ECO:0000256" key="1">
    <source>
        <dbReference type="SAM" id="Phobius"/>
    </source>
</evidence>
<sequence length="265" mass="27839">MTSRRSAVQAWHFERATVADLQERRWMRLHAVLFGGVSFGICWAVSRGLDAVGVDSLAWRPLLALWVSYPIYIGLLALWARWLLSQHEPDADIDPADLLDAADALVQVPGSVFRSGGGGDYGGGGASGDFDGPGGDGVGEAIGNALGQVGDGIDLDDAAVIAIPIAVVLGIAAAIAAGLGLLVFGLFGVEVLLGVAVEIAFASVGGALAWRAQREGWLQHALRRTAVPMLCLSVLTAAVGWALNHWVPQAHTLPEALRVLTLLWR</sequence>
<feature type="transmembrane region" description="Helical" evidence="1">
    <location>
        <begin position="158"/>
        <end position="185"/>
    </location>
</feature>
<proteinExistence type="predicted"/>
<evidence type="ECO:0000313" key="3">
    <source>
        <dbReference type="Proteomes" id="UP001371218"/>
    </source>
</evidence>
<evidence type="ECO:0000313" key="2">
    <source>
        <dbReference type="EMBL" id="MEK8030491.1"/>
    </source>
</evidence>
<feature type="transmembrane region" description="Helical" evidence="1">
    <location>
        <begin position="191"/>
        <end position="210"/>
    </location>
</feature>
<feature type="transmembrane region" description="Helical" evidence="1">
    <location>
        <begin position="58"/>
        <end position="79"/>
    </location>
</feature>
<feature type="transmembrane region" description="Helical" evidence="1">
    <location>
        <begin position="29"/>
        <end position="46"/>
    </location>
</feature>
<name>A0ABU9BKK7_9BURK</name>
<dbReference type="EMBL" id="JBBUTG010000003">
    <property type="protein sequence ID" value="MEK8030491.1"/>
    <property type="molecule type" value="Genomic_DNA"/>
</dbReference>
<comment type="caution">
    <text evidence="2">The sequence shown here is derived from an EMBL/GenBank/DDBJ whole genome shotgun (WGS) entry which is preliminary data.</text>
</comment>
<keyword evidence="3" id="KW-1185">Reference proteome</keyword>
<protein>
    <submittedName>
        <fullName evidence="2">Uncharacterized protein</fullName>
    </submittedName>
</protein>
<dbReference type="RefSeq" id="WP_341424856.1">
    <property type="nucleotide sequence ID" value="NZ_JBBUTG010000003.1"/>
</dbReference>
<keyword evidence="1" id="KW-1133">Transmembrane helix</keyword>
<keyword evidence="1" id="KW-0812">Transmembrane</keyword>
<dbReference type="Proteomes" id="UP001371218">
    <property type="component" value="Unassembled WGS sequence"/>
</dbReference>
<organism evidence="2 3">
    <name type="scientific">Ideonella lacteola</name>
    <dbReference type="NCBI Taxonomy" id="2984193"/>
    <lineage>
        <taxon>Bacteria</taxon>
        <taxon>Pseudomonadati</taxon>
        <taxon>Pseudomonadota</taxon>
        <taxon>Betaproteobacteria</taxon>
        <taxon>Burkholderiales</taxon>
        <taxon>Sphaerotilaceae</taxon>
        <taxon>Ideonella</taxon>
    </lineage>
</organism>